<proteinExistence type="predicted"/>
<feature type="region of interest" description="Disordered" evidence="1">
    <location>
        <begin position="724"/>
        <end position="760"/>
    </location>
</feature>
<comment type="caution">
    <text evidence="2">The sequence shown here is derived from an EMBL/GenBank/DDBJ whole genome shotgun (WGS) entry which is preliminary data.</text>
</comment>
<dbReference type="AlphaFoldDB" id="A0A8H7AFP4"/>
<feature type="region of interest" description="Disordered" evidence="1">
    <location>
        <begin position="332"/>
        <end position="416"/>
    </location>
</feature>
<feature type="region of interest" description="Disordered" evidence="1">
    <location>
        <begin position="615"/>
        <end position="686"/>
    </location>
</feature>
<feature type="compositionally biased region" description="Polar residues" evidence="1">
    <location>
        <begin position="200"/>
        <end position="211"/>
    </location>
</feature>
<evidence type="ECO:0000313" key="2">
    <source>
        <dbReference type="EMBL" id="KAF7507224.1"/>
    </source>
</evidence>
<feature type="region of interest" description="Disordered" evidence="1">
    <location>
        <begin position="114"/>
        <end position="141"/>
    </location>
</feature>
<reference evidence="2" key="1">
    <citation type="submission" date="2020-02" db="EMBL/GenBank/DDBJ databases">
        <authorList>
            <person name="Palmer J.M."/>
        </authorList>
    </citation>
    <scope>NUCLEOTIDE SEQUENCE</scope>
    <source>
        <strain evidence="2">EPUS1.4</strain>
        <tissue evidence="2">Thallus</tissue>
    </source>
</reference>
<protein>
    <submittedName>
        <fullName evidence="2">Uncharacterized protein</fullName>
    </submittedName>
</protein>
<evidence type="ECO:0000256" key="1">
    <source>
        <dbReference type="SAM" id="MobiDB-lite"/>
    </source>
</evidence>
<name>A0A8H7AFP4_9EURO</name>
<keyword evidence="3" id="KW-1185">Reference proteome</keyword>
<feature type="compositionally biased region" description="Low complexity" evidence="1">
    <location>
        <begin position="384"/>
        <end position="398"/>
    </location>
</feature>
<dbReference type="EMBL" id="JAACFV010000072">
    <property type="protein sequence ID" value="KAF7507224.1"/>
    <property type="molecule type" value="Genomic_DNA"/>
</dbReference>
<feature type="compositionally biased region" description="Polar residues" evidence="1">
    <location>
        <begin position="125"/>
        <end position="139"/>
    </location>
</feature>
<organism evidence="2 3">
    <name type="scientific">Endocarpon pusillum</name>
    <dbReference type="NCBI Taxonomy" id="364733"/>
    <lineage>
        <taxon>Eukaryota</taxon>
        <taxon>Fungi</taxon>
        <taxon>Dikarya</taxon>
        <taxon>Ascomycota</taxon>
        <taxon>Pezizomycotina</taxon>
        <taxon>Eurotiomycetes</taxon>
        <taxon>Chaetothyriomycetidae</taxon>
        <taxon>Verrucariales</taxon>
        <taxon>Verrucariaceae</taxon>
        <taxon>Endocarpon</taxon>
    </lineage>
</organism>
<feature type="region of interest" description="Disordered" evidence="1">
    <location>
        <begin position="185"/>
        <end position="211"/>
    </location>
</feature>
<feature type="compositionally biased region" description="Polar residues" evidence="1">
    <location>
        <begin position="617"/>
        <end position="655"/>
    </location>
</feature>
<feature type="compositionally biased region" description="Basic and acidic residues" evidence="1">
    <location>
        <begin position="749"/>
        <end position="760"/>
    </location>
</feature>
<accession>A0A8H7AFP4</accession>
<feature type="compositionally biased region" description="Low complexity" evidence="1">
    <location>
        <begin position="269"/>
        <end position="289"/>
    </location>
</feature>
<sequence>MEANPANCENADAQTAVSVAKPTSLSQPFSDSCTFSNRSELLLLPLAEQIGEYRTFRGRRGSISADDDRSHNPFNALDSFLLEMETETEASNMEVPQEYRKSIFSLSDKSMVPKSVQLRKPPDPQSVTLPNDPSGNHSDINALDMNASQITIRRLASTGNLSAQHEYRGSSGSVYSSSIYSEQSAESEVKDENRAGFSIPGNQSRNPNAQEISKDDIPEQHTILLEDHTSNAEHNLLATRPLRPSRSTSDVLIRDSRTLQTKTFPLEHSPSSSKAPSPSSIHQSSFSKSILKEGRSETGSEVFNLESSESNLESKRVAPHAVNEKAARLLGLGQGQDGPKSPSPATPTAPQFPASRRDSNERSWSSPRIIRKMVSKISLTAQKTSPTSVLSPTTSSISRQDIESPTSHLETLSMRKSRSVVDGKMVGDARGTGLQEIVEETSNSSADDITSKLLLASKSSSISGRRGFRPLSVKIGEAFSPFSSRQSRVDHVDQGKQIVSLAQEYSQDSWQGLELSEKVNWTENLDPHIFNANFVATLTSKPAADIKDHPAFRVDPFSVQASETTLQVSTSSQLASVSQALSESKPVISSQTSLHRNGQNVETVLIGLDLADHQSRRSQTSVSPETFNAANVTQSPGSNGPRHNSLSSPPLSKSEQALGANRRVLTTNSPTNGIRGLRHHGHLPPSPSFARFNSRSISEKIPKMPSLFGSGSFFEEAGEGKRTRGFSNLFKPKSTTKNPGRGNEAMVNEESKRKSSAEQDRLEQIQKLRVRLNAHSYDHDLSDIHPRHPTTGRGWYSRNLRCTSCSDVMCSCCGRACCSFRACILAAENKASSTDARKAARDDVAAIVWCFAVGRESPTFIQCTHQTGCGKYVCPDCCGICPDECCQDVQCRKCKTHPWAKCDWHPDSDARLKVAKSQMSTLQQTAH</sequence>
<dbReference type="OrthoDB" id="4146419at2759"/>
<gene>
    <name evidence="2" type="ORF">GJ744_010782</name>
</gene>
<feature type="region of interest" description="Disordered" evidence="1">
    <location>
        <begin position="239"/>
        <end position="320"/>
    </location>
</feature>
<dbReference type="Proteomes" id="UP000606974">
    <property type="component" value="Unassembled WGS sequence"/>
</dbReference>
<evidence type="ECO:0000313" key="3">
    <source>
        <dbReference type="Proteomes" id="UP000606974"/>
    </source>
</evidence>